<dbReference type="GO" id="GO:0005524">
    <property type="term" value="F:ATP binding"/>
    <property type="evidence" value="ECO:0007669"/>
    <property type="project" value="UniProtKB-KW"/>
</dbReference>
<dbReference type="InterPro" id="IPR029062">
    <property type="entry name" value="Class_I_gatase-like"/>
</dbReference>
<dbReference type="GO" id="GO:0006189">
    <property type="term" value="P:'de novo' IMP biosynthetic process"/>
    <property type="evidence" value="ECO:0007669"/>
    <property type="project" value="InterPro"/>
</dbReference>
<dbReference type="GO" id="GO:0016787">
    <property type="term" value="F:hydrolase activity"/>
    <property type="evidence" value="ECO:0007669"/>
    <property type="project" value="UniProtKB-KW"/>
</dbReference>
<dbReference type="InterPro" id="IPR010075">
    <property type="entry name" value="PRibForGlyAmidine_synth_PurQ"/>
</dbReference>
<dbReference type="PANTHER" id="PTHR10099">
    <property type="entry name" value="PHOSPHORIBOSYLFORMYLGLYCINAMIDINE SYNTHASE"/>
    <property type="match status" value="1"/>
</dbReference>
<accession>A0A075WSS5</accession>
<evidence type="ECO:0000313" key="9">
    <source>
        <dbReference type="Proteomes" id="UP000028481"/>
    </source>
</evidence>
<dbReference type="STRING" id="289377.HL41_00685"/>
<keyword evidence="1" id="KW-0963">Cytoplasm</keyword>
<dbReference type="KEGG" id="tcm:HL41_00685"/>
<dbReference type="AlphaFoldDB" id="A0A075WSS5"/>
<dbReference type="EMBL" id="CP008796">
    <property type="protein sequence ID" value="AIH03463.1"/>
    <property type="molecule type" value="Genomic_DNA"/>
</dbReference>
<dbReference type="GO" id="GO:0005737">
    <property type="term" value="C:cytoplasm"/>
    <property type="evidence" value="ECO:0007669"/>
    <property type="project" value="TreeGrafter"/>
</dbReference>
<dbReference type="OrthoDB" id="9804441at2"/>
<dbReference type="Proteomes" id="UP000028481">
    <property type="component" value="Chromosome"/>
</dbReference>
<dbReference type="GO" id="GO:0004642">
    <property type="term" value="F:phosphoribosylformylglycinamidine synthase activity"/>
    <property type="evidence" value="ECO:0007669"/>
    <property type="project" value="InterPro"/>
</dbReference>
<evidence type="ECO:0000256" key="2">
    <source>
        <dbReference type="ARBA" id="ARBA00022598"/>
    </source>
</evidence>
<dbReference type="HOGENOM" id="CLU_001031_3_0_0"/>
<dbReference type="Pfam" id="PF13507">
    <property type="entry name" value="GATase_5"/>
    <property type="match status" value="1"/>
</dbReference>
<name>A0A075WSS5_9BACT</name>
<keyword evidence="7" id="KW-0315">Glutamine amidotransferase</keyword>
<organism evidence="8 9">
    <name type="scientific">Thermodesulfobacterium commune DSM 2178</name>
    <dbReference type="NCBI Taxonomy" id="289377"/>
    <lineage>
        <taxon>Bacteria</taxon>
        <taxon>Pseudomonadati</taxon>
        <taxon>Thermodesulfobacteriota</taxon>
        <taxon>Thermodesulfobacteria</taxon>
        <taxon>Thermodesulfobacteriales</taxon>
        <taxon>Thermodesulfobacteriaceae</taxon>
        <taxon>Thermodesulfobacterium</taxon>
    </lineage>
</organism>
<keyword evidence="5" id="KW-0378">Hydrolase</keyword>
<proteinExistence type="predicted"/>
<dbReference type="SUPFAM" id="SSF52317">
    <property type="entry name" value="Class I glutamine amidotransferase-like"/>
    <property type="match status" value="1"/>
</dbReference>
<dbReference type="RefSeq" id="WP_022854679.1">
    <property type="nucleotide sequence ID" value="NZ_CP008796.1"/>
</dbReference>
<dbReference type="Gene3D" id="3.40.50.880">
    <property type="match status" value="1"/>
</dbReference>
<evidence type="ECO:0000256" key="3">
    <source>
        <dbReference type="ARBA" id="ARBA00022741"/>
    </source>
</evidence>
<reference evidence="8 9" key="1">
    <citation type="journal article" date="2015" name="Genome Announc.">
        <title>Genome Sequence of a Sulfate-Reducing Thermophilic Bacterium, Thermodesulfobacterium commune DSM 2178T (Phylum Thermodesulfobacteria).</title>
        <authorList>
            <person name="Bhatnagar S."/>
            <person name="Badger J.H."/>
            <person name="Madupu R."/>
            <person name="Khouri H.M."/>
            <person name="O'Connor E.M."/>
            <person name="Robb F.T."/>
            <person name="Ward N.L."/>
            <person name="Eisen J.A."/>
        </authorList>
    </citation>
    <scope>NUCLEOTIDE SEQUENCE [LARGE SCALE GENOMIC DNA]</scope>
    <source>
        <strain evidence="8 9">DSM 2178</strain>
    </source>
</reference>
<keyword evidence="6" id="KW-0067">ATP-binding</keyword>
<dbReference type="SMART" id="SM01211">
    <property type="entry name" value="GATase_5"/>
    <property type="match status" value="1"/>
</dbReference>
<sequence length="270" mass="30518">MKKPRVLVLWGYGINCEVETSYAFKLAGGDPEIVHLSEIFSGEKNLLDYQIICFPGGFLDGDHLGSAQACAHRFKHLKLKDGTYLWEKLMIFLKKGGLILGICNGFQLLVKMGLLPGGKYLGERKVTLTYNDSGKFEDRWVYLKVNPQTKCIFLEGLDELYLPVRHGEGKFIPQDEKVLEEIKSQGLIALQYIHPETRKPTLEYPYNPNGAVEAVAGLTDPTGRIFGLMPHPEAFNHFTNHPRWTREKNLTVAGLEIFKNAVNWVKANLL</sequence>
<dbReference type="eggNOG" id="COG0047">
    <property type="taxonomic scope" value="Bacteria"/>
</dbReference>
<evidence type="ECO:0000313" key="8">
    <source>
        <dbReference type="EMBL" id="AIH03463.1"/>
    </source>
</evidence>
<dbReference type="PROSITE" id="PS51273">
    <property type="entry name" value="GATASE_TYPE_1"/>
    <property type="match status" value="1"/>
</dbReference>
<evidence type="ECO:0000256" key="1">
    <source>
        <dbReference type="ARBA" id="ARBA00022490"/>
    </source>
</evidence>
<evidence type="ECO:0000256" key="5">
    <source>
        <dbReference type="ARBA" id="ARBA00022801"/>
    </source>
</evidence>
<dbReference type="PIRSF" id="PIRSF001586">
    <property type="entry name" value="FGAM_synth_I"/>
    <property type="match status" value="1"/>
</dbReference>
<evidence type="ECO:0000256" key="4">
    <source>
        <dbReference type="ARBA" id="ARBA00022755"/>
    </source>
</evidence>
<keyword evidence="2" id="KW-0436">Ligase</keyword>
<keyword evidence="4" id="KW-0658">Purine biosynthesis</keyword>
<protein>
    <submittedName>
        <fullName evidence="8">Phosphoribosylformylglycinamidine synthase</fullName>
    </submittedName>
</protein>
<dbReference type="PaxDb" id="289377-HL41_00685"/>
<evidence type="ECO:0000256" key="7">
    <source>
        <dbReference type="ARBA" id="ARBA00022962"/>
    </source>
</evidence>
<evidence type="ECO:0000256" key="6">
    <source>
        <dbReference type="ARBA" id="ARBA00022840"/>
    </source>
</evidence>
<keyword evidence="9" id="KW-1185">Reference proteome</keyword>
<gene>
    <name evidence="8" type="ORF">HL41_00685</name>
</gene>
<dbReference type="PANTHER" id="PTHR10099:SF1">
    <property type="entry name" value="PHOSPHORIBOSYLFORMYLGLYCINAMIDINE SYNTHASE"/>
    <property type="match status" value="1"/>
</dbReference>
<keyword evidence="3" id="KW-0547">Nucleotide-binding</keyword>